<proteinExistence type="predicted"/>
<dbReference type="InterPro" id="IPR049539">
    <property type="entry name" value="SPL"/>
</dbReference>
<name>X1LFR3_9ZZZZ</name>
<protein>
    <recommendedName>
        <fullName evidence="5">Radical SAM core domain-containing protein</fullName>
    </recommendedName>
</protein>
<sequence>MDYIEKSILIKDYTIISFSTKAKMNNNVIEKINLINQNLTNKNKGFIKVSVSITNKSMIDELEPFASSFEERIETLKLLNKYKIPNSVILKPILPFIDVEEYQEIINKASKYLRFLLVI</sequence>
<accession>X1LFR3</accession>
<dbReference type="AlphaFoldDB" id="X1LFR3"/>
<dbReference type="Gene3D" id="3.80.30.30">
    <property type="match status" value="1"/>
</dbReference>
<evidence type="ECO:0000256" key="2">
    <source>
        <dbReference type="ARBA" id="ARBA00023004"/>
    </source>
</evidence>
<evidence type="ECO:0000313" key="4">
    <source>
        <dbReference type="EMBL" id="GAI01245.1"/>
    </source>
</evidence>
<keyword evidence="2" id="KW-0408">Iron</keyword>
<dbReference type="PANTHER" id="PTHR43432">
    <property type="entry name" value="SLR0285 PROTEIN"/>
    <property type="match status" value="1"/>
</dbReference>
<reference evidence="4" key="1">
    <citation type="journal article" date="2014" name="Front. Microbiol.">
        <title>High frequency of phylogenetically diverse reductive dehalogenase-homologous genes in deep subseafloor sedimentary metagenomes.</title>
        <authorList>
            <person name="Kawai M."/>
            <person name="Futagami T."/>
            <person name="Toyoda A."/>
            <person name="Takaki Y."/>
            <person name="Nishi S."/>
            <person name="Hori S."/>
            <person name="Arai W."/>
            <person name="Tsubouchi T."/>
            <person name="Morono Y."/>
            <person name="Uchiyama I."/>
            <person name="Ito T."/>
            <person name="Fujiyama A."/>
            <person name="Inagaki F."/>
            <person name="Takami H."/>
        </authorList>
    </citation>
    <scope>NUCLEOTIDE SEQUENCE</scope>
    <source>
        <strain evidence="4">Expedition CK06-06</strain>
    </source>
</reference>
<gene>
    <name evidence="4" type="ORF">S06H3_05192</name>
</gene>
<organism evidence="4">
    <name type="scientific">marine sediment metagenome</name>
    <dbReference type="NCBI Taxonomy" id="412755"/>
    <lineage>
        <taxon>unclassified sequences</taxon>
        <taxon>metagenomes</taxon>
        <taxon>ecological metagenomes</taxon>
    </lineage>
</organism>
<keyword evidence="3" id="KW-0411">Iron-sulfur</keyword>
<evidence type="ECO:0008006" key="5">
    <source>
        <dbReference type="Google" id="ProtNLM"/>
    </source>
</evidence>
<feature type="non-terminal residue" evidence="4">
    <location>
        <position position="119"/>
    </location>
</feature>
<dbReference type="GO" id="GO:0046872">
    <property type="term" value="F:metal ion binding"/>
    <property type="evidence" value="ECO:0007669"/>
    <property type="project" value="UniProtKB-KW"/>
</dbReference>
<dbReference type="GO" id="GO:0051536">
    <property type="term" value="F:iron-sulfur cluster binding"/>
    <property type="evidence" value="ECO:0007669"/>
    <property type="project" value="UniProtKB-KW"/>
</dbReference>
<keyword evidence="1" id="KW-0479">Metal-binding</keyword>
<evidence type="ECO:0000256" key="1">
    <source>
        <dbReference type="ARBA" id="ARBA00022723"/>
    </source>
</evidence>
<evidence type="ECO:0000256" key="3">
    <source>
        <dbReference type="ARBA" id="ARBA00023014"/>
    </source>
</evidence>
<dbReference type="InterPro" id="IPR040086">
    <property type="entry name" value="MJ0683-like"/>
</dbReference>
<dbReference type="EMBL" id="BARV01001900">
    <property type="protein sequence ID" value="GAI01245.1"/>
    <property type="molecule type" value="Genomic_DNA"/>
</dbReference>
<dbReference type="Pfam" id="PF20903">
    <property type="entry name" value="SPL"/>
    <property type="match status" value="1"/>
</dbReference>
<comment type="caution">
    <text evidence="4">The sequence shown here is derived from an EMBL/GenBank/DDBJ whole genome shotgun (WGS) entry which is preliminary data.</text>
</comment>
<dbReference type="PANTHER" id="PTHR43432:SF3">
    <property type="entry name" value="SLR0285 PROTEIN"/>
    <property type="match status" value="1"/>
</dbReference>